<evidence type="ECO:0000313" key="2">
    <source>
        <dbReference type="Proteomes" id="UP000663970"/>
    </source>
</evidence>
<dbReference type="Proteomes" id="UP000663970">
    <property type="component" value="Unassembled WGS sequence"/>
</dbReference>
<gene>
    <name evidence="1" type="ORF">JF544_13150</name>
</gene>
<reference evidence="1 2" key="1">
    <citation type="submission" date="2020-12" db="EMBL/GenBank/DDBJ databases">
        <title>Oil enriched cultivation method for isolating marine PHA-producing bacteria.</title>
        <authorList>
            <person name="Zheng W."/>
            <person name="Yu S."/>
            <person name="Huang Y."/>
        </authorList>
    </citation>
    <scope>NUCLEOTIDE SEQUENCE [LARGE SCALE GENOMIC DNA]</scope>
    <source>
        <strain evidence="1 2">SY-2-6</strain>
    </source>
</reference>
<sequence length="59" mass="6468">MEESLFHIPAGSRHQCLFFPFFFSTQAGTARAEDPLGQATFLTKSAEGVPAVFIHQQAV</sequence>
<proteinExistence type="predicted"/>
<evidence type="ECO:0000313" key="1">
    <source>
        <dbReference type="EMBL" id="MBN8236206.1"/>
    </source>
</evidence>
<keyword evidence="2" id="KW-1185">Reference proteome</keyword>
<dbReference type="EMBL" id="JAEKJY010000004">
    <property type="protein sequence ID" value="MBN8236206.1"/>
    <property type="molecule type" value="Genomic_DNA"/>
</dbReference>
<comment type="caution">
    <text evidence="1">The sequence shown here is derived from an EMBL/GenBank/DDBJ whole genome shotgun (WGS) entry which is preliminary data.</text>
</comment>
<organism evidence="1 2">
    <name type="scientific">Halobacillus kuroshimensis</name>
    <dbReference type="NCBI Taxonomy" id="302481"/>
    <lineage>
        <taxon>Bacteria</taxon>
        <taxon>Bacillati</taxon>
        <taxon>Bacillota</taxon>
        <taxon>Bacilli</taxon>
        <taxon>Bacillales</taxon>
        <taxon>Bacillaceae</taxon>
        <taxon>Halobacillus</taxon>
    </lineage>
</organism>
<accession>A0ABS3DY06</accession>
<name>A0ABS3DY06_9BACI</name>
<dbReference type="RefSeq" id="WP_206934525.1">
    <property type="nucleotide sequence ID" value="NZ_JAEKJY010000004.1"/>
</dbReference>
<protein>
    <submittedName>
        <fullName evidence="1">Uncharacterized protein</fullName>
    </submittedName>
</protein>